<dbReference type="KEGG" id="cinf:CINF_0683"/>
<dbReference type="Gene3D" id="2.40.30.170">
    <property type="match status" value="1"/>
</dbReference>
<evidence type="ECO:0000256" key="6">
    <source>
        <dbReference type="SAM" id="Phobius"/>
    </source>
</evidence>
<feature type="coiled-coil region" evidence="5">
    <location>
        <begin position="91"/>
        <end position="118"/>
    </location>
</feature>
<keyword evidence="6" id="KW-0472">Membrane</keyword>
<feature type="transmembrane region" description="Helical" evidence="6">
    <location>
        <begin position="7"/>
        <end position="24"/>
    </location>
</feature>
<organism evidence="10 11">
    <name type="scientific">Candidatus Campylobacter infans</name>
    <dbReference type="NCBI Taxonomy" id="2561898"/>
    <lineage>
        <taxon>Bacteria</taxon>
        <taxon>Pseudomonadati</taxon>
        <taxon>Campylobacterota</taxon>
        <taxon>Epsilonproteobacteria</taxon>
        <taxon>Campylobacterales</taxon>
        <taxon>Campylobacteraceae</taxon>
        <taxon>Campylobacter</taxon>
    </lineage>
</organism>
<evidence type="ECO:0000256" key="2">
    <source>
        <dbReference type="ARBA" id="ARBA00009477"/>
    </source>
</evidence>
<dbReference type="Pfam" id="PF25876">
    <property type="entry name" value="HH_MFP_RND"/>
    <property type="match status" value="1"/>
</dbReference>
<dbReference type="Gene3D" id="2.40.50.100">
    <property type="match status" value="1"/>
</dbReference>
<dbReference type="InterPro" id="IPR058627">
    <property type="entry name" value="MdtA-like_C"/>
</dbReference>
<sequence>MKKSKKIIITLGVVIVVVLGWWIFTPNEQTNSYLTTKVQKGELKWSVDAVGTVFAANLVEVGTRASGEIKELYVKVGDNVKKGDKIAKIDNEIQQNNLLQKESELSSLKAQLNSAKIAYNISITQYERENALHQKGASSKESLENAKNTKFQNDAKVKELEAKIAQSELAIRTAKQDLSYTDIVAPLDGTVVSVPVEIGQTLNAAQSAPTIVQVADLDSMEIKMEISEADINNIKLGADVEYSVLSNANKKFNGKISSLDPGLTTLSDGTYSKSSSNSNVAVYYYAKMLVDNKQRFLRIGMTTQNKITINDIKNALYLPTTAIKSDENGNFVLIKNEQNVEKKYIKTGINTGTNTQIIEGLNEGQIIVTSSMSNAQLQKMIDDKQIRIR</sequence>
<dbReference type="GO" id="GO:0015562">
    <property type="term" value="F:efflux transmembrane transporter activity"/>
    <property type="evidence" value="ECO:0007669"/>
    <property type="project" value="TreeGrafter"/>
</dbReference>
<keyword evidence="6" id="KW-1133">Transmembrane helix</keyword>
<dbReference type="PANTHER" id="PTHR30469">
    <property type="entry name" value="MULTIDRUG RESISTANCE PROTEIN MDTA"/>
    <property type="match status" value="1"/>
</dbReference>
<dbReference type="GO" id="GO:0030313">
    <property type="term" value="C:cell envelope"/>
    <property type="evidence" value="ECO:0007669"/>
    <property type="project" value="UniProtKB-SubCell"/>
</dbReference>
<name>A0A7H9CLT2_9BACT</name>
<dbReference type="GO" id="GO:0019898">
    <property type="term" value="C:extrinsic component of membrane"/>
    <property type="evidence" value="ECO:0007669"/>
    <property type="project" value="InterPro"/>
</dbReference>
<evidence type="ECO:0000259" key="7">
    <source>
        <dbReference type="Pfam" id="PF25876"/>
    </source>
</evidence>
<dbReference type="Pfam" id="PF25917">
    <property type="entry name" value="BSH_RND"/>
    <property type="match status" value="1"/>
</dbReference>
<keyword evidence="6" id="KW-0812">Transmembrane</keyword>
<evidence type="ECO:0000313" key="11">
    <source>
        <dbReference type="Proteomes" id="UP000509414"/>
    </source>
</evidence>
<feature type="domain" description="Multidrug resistance protein MdtA-like barrel-sandwich hybrid" evidence="8">
    <location>
        <begin position="58"/>
        <end position="212"/>
    </location>
</feature>
<proteinExistence type="inferred from homology"/>
<evidence type="ECO:0000256" key="4">
    <source>
        <dbReference type="ARBA" id="ARBA00023054"/>
    </source>
</evidence>
<dbReference type="EMBL" id="CP049075">
    <property type="protein sequence ID" value="QLI05204.1"/>
    <property type="molecule type" value="Genomic_DNA"/>
</dbReference>
<dbReference type="Gene3D" id="6.10.140.1990">
    <property type="match status" value="1"/>
</dbReference>
<keyword evidence="3" id="KW-0813">Transport</keyword>
<dbReference type="PANTHER" id="PTHR30469:SF33">
    <property type="entry name" value="SLR1207 PROTEIN"/>
    <property type="match status" value="1"/>
</dbReference>
<dbReference type="SUPFAM" id="SSF111369">
    <property type="entry name" value="HlyD-like secretion proteins"/>
    <property type="match status" value="1"/>
</dbReference>
<dbReference type="RefSeq" id="WP_179975757.1">
    <property type="nucleotide sequence ID" value="NZ_CP049075.1"/>
</dbReference>
<dbReference type="GO" id="GO:1990961">
    <property type="term" value="P:xenobiotic detoxification by transmembrane export across the plasma membrane"/>
    <property type="evidence" value="ECO:0007669"/>
    <property type="project" value="InterPro"/>
</dbReference>
<dbReference type="Proteomes" id="UP000509414">
    <property type="component" value="Chromosome"/>
</dbReference>
<dbReference type="InterPro" id="IPR058624">
    <property type="entry name" value="MdtA-like_HH"/>
</dbReference>
<evidence type="ECO:0000256" key="1">
    <source>
        <dbReference type="ARBA" id="ARBA00004196"/>
    </source>
</evidence>
<dbReference type="GO" id="GO:1990281">
    <property type="term" value="C:efflux pump complex"/>
    <property type="evidence" value="ECO:0007669"/>
    <property type="project" value="TreeGrafter"/>
</dbReference>
<dbReference type="AlphaFoldDB" id="A0A7H9CLT2"/>
<comment type="similarity">
    <text evidence="2">Belongs to the membrane fusion protein (MFP) (TC 8.A.1) family.</text>
</comment>
<feature type="coiled-coil region" evidence="5">
    <location>
        <begin position="143"/>
        <end position="177"/>
    </location>
</feature>
<dbReference type="Pfam" id="PF25967">
    <property type="entry name" value="RND-MFP_C"/>
    <property type="match status" value="1"/>
</dbReference>
<dbReference type="InterPro" id="IPR030190">
    <property type="entry name" value="MacA_alpha-hairpin_sf"/>
</dbReference>
<evidence type="ECO:0000259" key="9">
    <source>
        <dbReference type="Pfam" id="PF25967"/>
    </source>
</evidence>
<comment type="subcellular location">
    <subcellularLocation>
        <location evidence="1">Cell envelope</location>
    </subcellularLocation>
</comment>
<feature type="domain" description="Multidrug resistance protein MdtA-like alpha-helical hairpin" evidence="7">
    <location>
        <begin position="105"/>
        <end position="181"/>
    </location>
</feature>
<protein>
    <submittedName>
        <fullName evidence="10">Macrolide-specific efflux protein, membrane fusion protein MacA</fullName>
    </submittedName>
</protein>
<dbReference type="GO" id="GO:1990195">
    <property type="term" value="C:macrolide transmembrane transporter complex"/>
    <property type="evidence" value="ECO:0007669"/>
    <property type="project" value="InterPro"/>
</dbReference>
<keyword evidence="4 5" id="KW-0175">Coiled coil</keyword>
<gene>
    <name evidence="10" type="primary">macA</name>
    <name evidence="10" type="ORF">CINF_0683</name>
</gene>
<evidence type="ECO:0000259" key="8">
    <source>
        <dbReference type="Pfam" id="PF25917"/>
    </source>
</evidence>
<evidence type="ECO:0000313" key="10">
    <source>
        <dbReference type="EMBL" id="QLI05204.1"/>
    </source>
</evidence>
<reference evidence="10 11" key="1">
    <citation type="submission" date="2020-02" db="EMBL/GenBank/DDBJ databases">
        <title>Complete genome sequence of the novel Campylobacter species Candidatus Campylobacter infans.</title>
        <authorList>
            <person name="Duim B."/>
            <person name="Zomer A."/>
            <person name="van der Graaf L."/>
            <person name="Wagenaar J."/>
        </authorList>
    </citation>
    <scope>NUCLEOTIDE SEQUENCE [LARGE SCALE GENOMIC DNA]</scope>
    <source>
        <strain evidence="10 11">19S00001</strain>
    </source>
</reference>
<evidence type="ECO:0000256" key="5">
    <source>
        <dbReference type="SAM" id="Coils"/>
    </source>
</evidence>
<dbReference type="NCBIfam" id="TIGR01730">
    <property type="entry name" value="RND_mfp"/>
    <property type="match status" value="1"/>
</dbReference>
<keyword evidence="11" id="KW-1185">Reference proteome</keyword>
<accession>A0A7H9CLT2</accession>
<dbReference type="Gene3D" id="2.40.420.20">
    <property type="match status" value="1"/>
</dbReference>
<dbReference type="InterPro" id="IPR006143">
    <property type="entry name" value="RND_pump_MFP"/>
</dbReference>
<evidence type="ECO:0000256" key="3">
    <source>
        <dbReference type="ARBA" id="ARBA00022448"/>
    </source>
</evidence>
<dbReference type="InterPro" id="IPR058625">
    <property type="entry name" value="MdtA-like_BSH"/>
</dbReference>
<feature type="domain" description="Multidrug resistance protein MdtA-like C-terminal permuted SH3" evidence="9">
    <location>
        <begin position="314"/>
        <end position="371"/>
    </location>
</feature>